<dbReference type="SUPFAM" id="SSF52540">
    <property type="entry name" value="P-loop containing nucleoside triphosphate hydrolases"/>
    <property type="match status" value="1"/>
</dbReference>
<protein>
    <submittedName>
        <fullName evidence="1">DNA polymerase III, delta prime subunit</fullName>
    </submittedName>
</protein>
<dbReference type="EMBL" id="FRBW01000003">
    <property type="protein sequence ID" value="SHM61756.1"/>
    <property type="molecule type" value="Genomic_DNA"/>
</dbReference>
<dbReference type="Proteomes" id="UP000186002">
    <property type="component" value="Unassembled WGS sequence"/>
</dbReference>
<dbReference type="NCBIfam" id="NF005677">
    <property type="entry name" value="PRK07471.1"/>
    <property type="match status" value="1"/>
</dbReference>
<dbReference type="RefSeq" id="WP_084082031.1">
    <property type="nucleotide sequence ID" value="NZ_FRBW01000003.1"/>
</dbReference>
<gene>
    <name evidence="1" type="ORF">SAMN05444272_2758</name>
</gene>
<dbReference type="NCBIfam" id="NF006586">
    <property type="entry name" value="PRK09112.1"/>
    <property type="match status" value="1"/>
</dbReference>
<dbReference type="InterPro" id="IPR027417">
    <property type="entry name" value="P-loop_NTPase"/>
</dbReference>
<dbReference type="Pfam" id="PF13177">
    <property type="entry name" value="DNA_pol3_delta2"/>
    <property type="match status" value="1"/>
</dbReference>
<organism evidence="1 2">
    <name type="scientific">Roseibium suaedae</name>
    <dbReference type="NCBI Taxonomy" id="735517"/>
    <lineage>
        <taxon>Bacteria</taxon>
        <taxon>Pseudomonadati</taxon>
        <taxon>Pseudomonadota</taxon>
        <taxon>Alphaproteobacteria</taxon>
        <taxon>Hyphomicrobiales</taxon>
        <taxon>Stappiaceae</taxon>
        <taxon>Roseibium</taxon>
    </lineage>
</organism>
<evidence type="ECO:0000313" key="2">
    <source>
        <dbReference type="Proteomes" id="UP000186002"/>
    </source>
</evidence>
<name>A0A1M7K923_9HYPH</name>
<sequence>MARATEVIEAPEVDSLPGIPLPRERAVLVGHRDTEQELLDAYRSERLHHAWILGGPKGIGKATLAYRFARFAIANPDRFGAAVAAARDLSVPENHPVFRQIAQGANPNLLHLRRPWDEKGKRFKTELPVDEIRKTVSFFGTTASASAWRICIVDAADDMNISSANALLKILEEPPARCLFLVLSHAPGRLLPTIRSRCRRLDMSPLSGDEIAEGLKGLCPEDLPGSAEMADLIRFADGSLRSALTLLSGDGLAINRGFVQLAEQAPNVDQAALHGLADLVSARGQTDNWESFLHIARQWLHQRMRAGAQTGTPQGAGEGNRQGLGRLVSWADMWEKMNRAAADADALNLDRKQVVLDVFRTLSQVMRMPR</sequence>
<evidence type="ECO:0000313" key="1">
    <source>
        <dbReference type="EMBL" id="SHM61756.1"/>
    </source>
</evidence>
<dbReference type="GO" id="GO:0006261">
    <property type="term" value="P:DNA-templated DNA replication"/>
    <property type="evidence" value="ECO:0007669"/>
    <property type="project" value="TreeGrafter"/>
</dbReference>
<reference evidence="1 2" key="1">
    <citation type="submission" date="2016-11" db="EMBL/GenBank/DDBJ databases">
        <authorList>
            <person name="Jaros S."/>
            <person name="Januszkiewicz K."/>
            <person name="Wedrychowicz H."/>
        </authorList>
    </citation>
    <scope>NUCLEOTIDE SEQUENCE [LARGE SCALE GENOMIC DNA]</scope>
    <source>
        <strain evidence="1 2">DSM 22153</strain>
    </source>
</reference>
<dbReference type="InterPro" id="IPR050238">
    <property type="entry name" value="DNA_Rep/Repair_Clamp_Loader"/>
</dbReference>
<dbReference type="STRING" id="735517.SAMN05444272_2758"/>
<proteinExistence type="predicted"/>
<dbReference type="PANTHER" id="PTHR11669">
    <property type="entry name" value="REPLICATION FACTOR C / DNA POLYMERASE III GAMMA-TAU SUBUNIT"/>
    <property type="match status" value="1"/>
</dbReference>
<dbReference type="OrthoDB" id="9811073at2"/>
<keyword evidence="2" id="KW-1185">Reference proteome</keyword>
<dbReference type="PANTHER" id="PTHR11669:SF8">
    <property type="entry name" value="DNA POLYMERASE III SUBUNIT DELTA"/>
    <property type="match status" value="1"/>
</dbReference>
<accession>A0A1M7K923</accession>
<dbReference type="GO" id="GO:0009360">
    <property type="term" value="C:DNA polymerase III complex"/>
    <property type="evidence" value="ECO:0007669"/>
    <property type="project" value="TreeGrafter"/>
</dbReference>
<dbReference type="AlphaFoldDB" id="A0A1M7K923"/>
<dbReference type="Gene3D" id="3.40.50.300">
    <property type="entry name" value="P-loop containing nucleotide triphosphate hydrolases"/>
    <property type="match status" value="1"/>
</dbReference>